<comment type="similarity">
    <text evidence="2">Belongs to the thioredoxin family. DsbA subfamily.</text>
</comment>
<dbReference type="Proteomes" id="UP000252631">
    <property type="component" value="Unassembled WGS sequence"/>
</dbReference>
<dbReference type="PROSITE" id="PS51352">
    <property type="entry name" value="THIOREDOXIN_2"/>
    <property type="match status" value="1"/>
</dbReference>
<gene>
    <name evidence="4" type="ORF">BJ125_10869</name>
    <name evidence="5" type="ORF">SAMN05892882_10869</name>
</gene>
<name>A0A336JQP8_9BRAD</name>
<dbReference type="PANTHER" id="PTHR13887">
    <property type="entry name" value="GLUTATHIONE S-TRANSFERASE KAPPA"/>
    <property type="match status" value="1"/>
</dbReference>
<feature type="domain" description="Thioredoxin" evidence="3">
    <location>
        <begin position="25"/>
        <end position="221"/>
    </location>
</feature>
<dbReference type="InterPro" id="IPR006311">
    <property type="entry name" value="TAT_signal"/>
</dbReference>
<dbReference type="Pfam" id="PF13462">
    <property type="entry name" value="Thioredoxin_4"/>
    <property type="match status" value="1"/>
</dbReference>
<keyword evidence="7" id="KW-1185">Reference proteome</keyword>
<dbReference type="AlphaFoldDB" id="A0A336JQP8"/>
<evidence type="ECO:0000313" key="4">
    <source>
        <dbReference type="EMBL" id="RED36136.1"/>
    </source>
</evidence>
<dbReference type="EMBL" id="UFQQ01000008">
    <property type="protein sequence ID" value="SSW90696.1"/>
    <property type="molecule type" value="Genomic_DNA"/>
</dbReference>
<reference evidence="5 6" key="1">
    <citation type="submission" date="2017-08" db="EMBL/GenBank/DDBJ databases">
        <authorList>
            <person name="de Groot N.N."/>
        </authorList>
    </citation>
    <scope>NUCLEOTIDE SEQUENCE [LARGE SCALE GENOMIC DNA]</scope>
    <source>
        <strain evidence="5 6">JA575</strain>
    </source>
</reference>
<evidence type="ECO:0000256" key="2">
    <source>
        <dbReference type="ARBA" id="ARBA00005791"/>
    </source>
</evidence>
<dbReference type="PROSITE" id="PS51318">
    <property type="entry name" value="TAT"/>
    <property type="match status" value="1"/>
</dbReference>
<comment type="function">
    <text evidence="1">May be required for disulfide bond formation in some proteins.</text>
</comment>
<evidence type="ECO:0000259" key="3">
    <source>
        <dbReference type="PROSITE" id="PS51352"/>
    </source>
</evidence>
<dbReference type="GO" id="GO:0016853">
    <property type="term" value="F:isomerase activity"/>
    <property type="evidence" value="ECO:0007669"/>
    <property type="project" value="UniProtKB-KW"/>
</dbReference>
<evidence type="ECO:0000313" key="5">
    <source>
        <dbReference type="EMBL" id="SSW90696.1"/>
    </source>
</evidence>
<dbReference type="InterPro" id="IPR012336">
    <property type="entry name" value="Thioredoxin-like_fold"/>
</dbReference>
<evidence type="ECO:0000313" key="7">
    <source>
        <dbReference type="Proteomes" id="UP000256343"/>
    </source>
</evidence>
<proteinExistence type="inferred from homology"/>
<dbReference type="InterPro" id="IPR036249">
    <property type="entry name" value="Thioredoxin-like_sf"/>
</dbReference>
<dbReference type="Proteomes" id="UP000256343">
    <property type="component" value="Unassembled WGS sequence"/>
</dbReference>
<dbReference type="SUPFAM" id="SSF52833">
    <property type="entry name" value="Thioredoxin-like"/>
    <property type="match status" value="1"/>
</dbReference>
<dbReference type="OrthoDB" id="8478320at2"/>
<sequence length="224" mass="24575">MITRRTFTAALSLTGLVAVAGVSPFRLIDTAFAQSKEAATAADVAKPMSLPDMALGPKDAAVTVTEYASLTCSHCATFDQQVFPQIKKAYIDTGKIRWVFREFPLDIKAAAGSMLSRCIAKEDSAKYFAVTDVLFKSQTEWVLKDTTEQLKRIGKQAGLSGEEVEACLKDQKLLDKIAADQKYANEVLKVNATPTFFINGEMLRGENSFEEFSKRIDALLAKKS</sequence>
<dbReference type="RefSeq" id="WP_114357773.1">
    <property type="nucleotide sequence ID" value="NZ_QRDT01000008.1"/>
</dbReference>
<dbReference type="PANTHER" id="PTHR13887:SF56">
    <property type="entry name" value="THIOREDOXIN-LIKE REDUCTASE RV2466C"/>
    <property type="match status" value="1"/>
</dbReference>
<keyword evidence="5" id="KW-0413">Isomerase</keyword>
<dbReference type="EMBL" id="QRDT01000008">
    <property type="protein sequence ID" value="RED36136.1"/>
    <property type="molecule type" value="Genomic_DNA"/>
</dbReference>
<accession>A0A336JQP8</accession>
<evidence type="ECO:0000256" key="1">
    <source>
        <dbReference type="ARBA" id="ARBA00003565"/>
    </source>
</evidence>
<reference evidence="4 7" key="2">
    <citation type="submission" date="2018-07" db="EMBL/GenBank/DDBJ databases">
        <title>Genomic Encyclopedia of Archaeal and Bacterial Type Strains, Phase II (KMG-II): from individual species to whole genera.</title>
        <authorList>
            <person name="Goeker M."/>
        </authorList>
    </citation>
    <scope>NUCLEOTIDE SEQUENCE [LARGE SCALE GENOMIC DNA]</scope>
    <source>
        <strain evidence="4 7">JA575</strain>
    </source>
</reference>
<dbReference type="Gene3D" id="3.40.30.10">
    <property type="entry name" value="Glutaredoxin"/>
    <property type="match status" value="1"/>
</dbReference>
<evidence type="ECO:0000313" key="6">
    <source>
        <dbReference type="Proteomes" id="UP000252631"/>
    </source>
</evidence>
<dbReference type="InterPro" id="IPR013766">
    <property type="entry name" value="Thioredoxin_domain"/>
</dbReference>
<protein>
    <submittedName>
        <fullName evidence="5">Protein-disulfide isomerase</fullName>
    </submittedName>
</protein>
<organism evidence="5 6">
    <name type="scientific">Rhodopseudomonas pentothenatexigens</name>
    <dbReference type="NCBI Taxonomy" id="999699"/>
    <lineage>
        <taxon>Bacteria</taxon>
        <taxon>Pseudomonadati</taxon>
        <taxon>Pseudomonadota</taxon>
        <taxon>Alphaproteobacteria</taxon>
        <taxon>Hyphomicrobiales</taxon>
        <taxon>Nitrobacteraceae</taxon>
        <taxon>Rhodopseudomonas</taxon>
    </lineage>
</organism>